<gene>
    <name evidence="2" type="ORF">SMAX5B_008604</name>
</gene>
<accession>A0A2U9CD84</accession>
<proteinExistence type="predicted"/>
<dbReference type="EMBL" id="CP026257">
    <property type="protein sequence ID" value="AWP14537.1"/>
    <property type="molecule type" value="Genomic_DNA"/>
</dbReference>
<protein>
    <submittedName>
        <fullName evidence="2">Uncharacterized protein</fullName>
    </submittedName>
</protein>
<dbReference type="AlphaFoldDB" id="A0A2U9CD84"/>
<feature type="compositionally biased region" description="Basic and acidic residues" evidence="1">
    <location>
        <begin position="88"/>
        <end position="108"/>
    </location>
</feature>
<name>A0A2U9CD84_SCOMX</name>
<evidence type="ECO:0000256" key="1">
    <source>
        <dbReference type="SAM" id="MobiDB-lite"/>
    </source>
</evidence>
<evidence type="ECO:0000313" key="3">
    <source>
        <dbReference type="Proteomes" id="UP000246464"/>
    </source>
</evidence>
<dbReference type="Proteomes" id="UP000246464">
    <property type="component" value="Chromosome 15"/>
</dbReference>
<keyword evidence="3" id="KW-1185">Reference proteome</keyword>
<reference evidence="2 3" key="1">
    <citation type="submission" date="2017-12" db="EMBL/GenBank/DDBJ databases">
        <title>Integrating genomic resources of turbot (Scophthalmus maximus) in depth evaluation of genetic and physical mapping variation across individuals.</title>
        <authorList>
            <person name="Martinez P."/>
        </authorList>
    </citation>
    <scope>NUCLEOTIDE SEQUENCE [LARGE SCALE GENOMIC DNA]</scope>
</reference>
<feature type="compositionally biased region" description="Basic and acidic residues" evidence="1">
    <location>
        <begin position="67"/>
        <end position="77"/>
    </location>
</feature>
<sequence length="115" mass="13171">MGRTWEEHGKNMGRTWNLVPFLLGGGERGMEMCQVRRATAHGRQEAEMKGCKRETRGWRREWIEGREGIENKEEVQSHKRVKGFGESGEGKDGEGPGRGSGNKDEGKKRGQRMWR</sequence>
<evidence type="ECO:0000313" key="2">
    <source>
        <dbReference type="EMBL" id="AWP14537.1"/>
    </source>
</evidence>
<feature type="region of interest" description="Disordered" evidence="1">
    <location>
        <begin position="67"/>
        <end position="115"/>
    </location>
</feature>
<organism evidence="2 3">
    <name type="scientific">Scophthalmus maximus</name>
    <name type="common">Turbot</name>
    <name type="synonym">Psetta maxima</name>
    <dbReference type="NCBI Taxonomy" id="52904"/>
    <lineage>
        <taxon>Eukaryota</taxon>
        <taxon>Metazoa</taxon>
        <taxon>Chordata</taxon>
        <taxon>Craniata</taxon>
        <taxon>Vertebrata</taxon>
        <taxon>Euteleostomi</taxon>
        <taxon>Actinopterygii</taxon>
        <taxon>Neopterygii</taxon>
        <taxon>Teleostei</taxon>
        <taxon>Neoteleostei</taxon>
        <taxon>Acanthomorphata</taxon>
        <taxon>Carangaria</taxon>
        <taxon>Pleuronectiformes</taxon>
        <taxon>Pleuronectoidei</taxon>
        <taxon>Scophthalmidae</taxon>
        <taxon>Scophthalmus</taxon>
    </lineage>
</organism>